<protein>
    <submittedName>
        <fullName evidence="3">HAT C-terminal dimerisation domain-containing protein</fullName>
    </submittedName>
</protein>
<name>A0A915ENJ2_9BILA</name>
<keyword evidence="2" id="KW-1185">Reference proteome</keyword>
<dbReference type="WBParaSite" id="jg7238">
    <property type="protein sequence ID" value="jg7238"/>
    <property type="gene ID" value="jg7238"/>
</dbReference>
<dbReference type="InterPro" id="IPR012337">
    <property type="entry name" value="RNaseH-like_sf"/>
</dbReference>
<organism evidence="2 3">
    <name type="scientific">Ditylenchus dipsaci</name>
    <dbReference type="NCBI Taxonomy" id="166011"/>
    <lineage>
        <taxon>Eukaryota</taxon>
        <taxon>Metazoa</taxon>
        <taxon>Ecdysozoa</taxon>
        <taxon>Nematoda</taxon>
        <taxon>Chromadorea</taxon>
        <taxon>Rhabditida</taxon>
        <taxon>Tylenchina</taxon>
        <taxon>Tylenchomorpha</taxon>
        <taxon>Sphaerularioidea</taxon>
        <taxon>Anguinidae</taxon>
        <taxon>Anguininae</taxon>
        <taxon>Ditylenchus</taxon>
    </lineage>
</organism>
<evidence type="ECO:0000313" key="3">
    <source>
        <dbReference type="WBParaSite" id="jg7238"/>
    </source>
</evidence>
<dbReference type="AlphaFoldDB" id="A0A915ENJ2"/>
<dbReference type="Pfam" id="PF05699">
    <property type="entry name" value="Dimer_Tnp_hAT"/>
    <property type="match status" value="1"/>
</dbReference>
<reference evidence="3" key="1">
    <citation type="submission" date="2022-11" db="UniProtKB">
        <authorList>
            <consortium name="WormBaseParasite"/>
        </authorList>
    </citation>
    <scope>IDENTIFICATION</scope>
</reference>
<dbReference type="InterPro" id="IPR008906">
    <property type="entry name" value="HATC_C_dom"/>
</dbReference>
<feature type="domain" description="HAT C-terminal dimerisation" evidence="1">
    <location>
        <begin position="7"/>
        <end position="65"/>
    </location>
</feature>
<evidence type="ECO:0000259" key="1">
    <source>
        <dbReference type="Pfam" id="PF05699"/>
    </source>
</evidence>
<accession>A0A915ENJ2</accession>
<sequence length="84" mass="9418">MNPTGKSKIDPLKYWKSLLGTEVRPIAQLAMEILSIPATSSPIERILSQAGLATNNHRNKASFDLLNSQCMVYCNYFVEDVNLF</sequence>
<dbReference type="SUPFAM" id="SSF53098">
    <property type="entry name" value="Ribonuclease H-like"/>
    <property type="match status" value="1"/>
</dbReference>
<evidence type="ECO:0000313" key="2">
    <source>
        <dbReference type="Proteomes" id="UP000887574"/>
    </source>
</evidence>
<proteinExistence type="predicted"/>
<dbReference type="GO" id="GO:0046983">
    <property type="term" value="F:protein dimerization activity"/>
    <property type="evidence" value="ECO:0007669"/>
    <property type="project" value="InterPro"/>
</dbReference>
<dbReference type="Proteomes" id="UP000887574">
    <property type="component" value="Unplaced"/>
</dbReference>